<evidence type="ECO:0000313" key="3">
    <source>
        <dbReference type="Proteomes" id="UP000188354"/>
    </source>
</evidence>
<gene>
    <name evidence="2" type="ORF">TanjilG_03865</name>
</gene>
<dbReference type="Gramene" id="OIW01727">
    <property type="protein sequence ID" value="OIW01727"/>
    <property type="gene ID" value="TanjilG_03865"/>
</dbReference>
<evidence type="ECO:0000256" key="1">
    <source>
        <dbReference type="SAM" id="Phobius"/>
    </source>
</evidence>
<dbReference type="AlphaFoldDB" id="A0A4P1R523"/>
<keyword evidence="1" id="KW-1133">Transmembrane helix</keyword>
<keyword evidence="1" id="KW-0812">Transmembrane</keyword>
<reference evidence="2 3" key="1">
    <citation type="journal article" date="2017" name="Plant Biotechnol. J.">
        <title>A comprehensive draft genome sequence for lupin (Lupinus angustifolius), an emerging health food: insights into plant-microbe interactions and legume evolution.</title>
        <authorList>
            <person name="Hane J.K."/>
            <person name="Ming Y."/>
            <person name="Kamphuis L.G."/>
            <person name="Nelson M.N."/>
            <person name="Garg G."/>
            <person name="Atkins C.A."/>
            <person name="Bayer P.E."/>
            <person name="Bravo A."/>
            <person name="Bringans S."/>
            <person name="Cannon S."/>
            <person name="Edwards D."/>
            <person name="Foley R."/>
            <person name="Gao L.L."/>
            <person name="Harrison M.J."/>
            <person name="Huang W."/>
            <person name="Hurgobin B."/>
            <person name="Li S."/>
            <person name="Liu C.W."/>
            <person name="McGrath A."/>
            <person name="Morahan G."/>
            <person name="Murray J."/>
            <person name="Weller J."/>
            <person name="Jian J."/>
            <person name="Singh K.B."/>
        </authorList>
    </citation>
    <scope>NUCLEOTIDE SEQUENCE [LARGE SCALE GENOMIC DNA]</scope>
    <source>
        <strain evidence="3">cv. Tanjil</strain>
        <tissue evidence="2">Whole plant</tissue>
    </source>
</reference>
<organism evidence="2 3">
    <name type="scientific">Lupinus angustifolius</name>
    <name type="common">Narrow-leaved blue lupine</name>
    <dbReference type="NCBI Taxonomy" id="3871"/>
    <lineage>
        <taxon>Eukaryota</taxon>
        <taxon>Viridiplantae</taxon>
        <taxon>Streptophyta</taxon>
        <taxon>Embryophyta</taxon>
        <taxon>Tracheophyta</taxon>
        <taxon>Spermatophyta</taxon>
        <taxon>Magnoliopsida</taxon>
        <taxon>eudicotyledons</taxon>
        <taxon>Gunneridae</taxon>
        <taxon>Pentapetalae</taxon>
        <taxon>rosids</taxon>
        <taxon>fabids</taxon>
        <taxon>Fabales</taxon>
        <taxon>Fabaceae</taxon>
        <taxon>Papilionoideae</taxon>
        <taxon>50 kb inversion clade</taxon>
        <taxon>genistoids sensu lato</taxon>
        <taxon>core genistoids</taxon>
        <taxon>Genisteae</taxon>
        <taxon>Lupinus</taxon>
    </lineage>
</organism>
<protein>
    <submittedName>
        <fullName evidence="2">Uncharacterized protein</fullName>
    </submittedName>
</protein>
<keyword evidence="3" id="KW-1185">Reference proteome</keyword>
<name>A0A4P1R523_LUPAN</name>
<proteinExistence type="predicted"/>
<keyword evidence="1" id="KW-0472">Membrane</keyword>
<dbReference type="Proteomes" id="UP000188354">
    <property type="component" value="Chromosome LG11"/>
</dbReference>
<dbReference type="EMBL" id="CM007371">
    <property type="protein sequence ID" value="OIW01727.1"/>
    <property type="molecule type" value="Genomic_DNA"/>
</dbReference>
<evidence type="ECO:0000313" key="2">
    <source>
        <dbReference type="EMBL" id="OIW01727.1"/>
    </source>
</evidence>
<accession>A0A4P1R523</accession>
<feature type="transmembrane region" description="Helical" evidence="1">
    <location>
        <begin position="67"/>
        <end position="87"/>
    </location>
</feature>
<sequence length="142" mass="16333">MIERLMIQFLRAILVVVRGRYALRKGLIPYRWDERISLIIPKKSYLCNRLVPLMGGSMAYSNVNPSFSLLLCAFLSSLVFFMLVSAAPTSLMLKRAFPNHGMELREMDMQRHGRMLQSSVVNLPVNDTIQARHCIERQNCCL</sequence>